<comment type="caution">
    <text evidence="2">The sequence shown here is derived from an EMBL/GenBank/DDBJ whole genome shotgun (WGS) entry which is preliminary data.</text>
</comment>
<dbReference type="OrthoDB" id="9796589at2"/>
<feature type="domain" description="MaoC-like" evidence="1">
    <location>
        <begin position="21"/>
        <end position="125"/>
    </location>
</feature>
<sequence length="161" mass="18553">MSWTTAVRHPRGGMYFEDFVIGEVVEHRYRRTVTQMDNMLFSNMTLNPQPLHIDRHFCENETQWGRPLMNSLFTLGLMIGMSVSDLTVGTTIANLGMTDVVFPHPLFEGDTLRAQTEVINKRESSSRPNAGIVEFHHRGFNQNDRLVAECRRQVFMLKRPA</sequence>
<gene>
    <name evidence="2" type="ORF">CH338_18285</name>
</gene>
<dbReference type="PANTHER" id="PTHR43664:SF1">
    <property type="entry name" value="BETA-METHYLMALYL-COA DEHYDRATASE"/>
    <property type="match status" value="1"/>
</dbReference>
<dbReference type="PANTHER" id="PTHR43664">
    <property type="entry name" value="MONOAMINE OXIDASE-RELATED"/>
    <property type="match status" value="1"/>
</dbReference>
<name>A0A327KD21_9BRAD</name>
<dbReference type="InterPro" id="IPR029069">
    <property type="entry name" value="HotDog_dom_sf"/>
</dbReference>
<proteinExistence type="predicted"/>
<dbReference type="RefSeq" id="WP_111358564.1">
    <property type="nucleotide sequence ID" value="NZ_NHSK01000089.1"/>
</dbReference>
<dbReference type="EMBL" id="NPEU01000235">
    <property type="protein sequence ID" value="RAI36011.1"/>
    <property type="molecule type" value="Genomic_DNA"/>
</dbReference>
<accession>A0A327KD21</accession>
<keyword evidence="3" id="KW-1185">Reference proteome</keyword>
<dbReference type="InterPro" id="IPR052342">
    <property type="entry name" value="MCH/BMMD"/>
</dbReference>
<dbReference type="Gene3D" id="3.10.129.10">
    <property type="entry name" value="Hotdog Thioesterase"/>
    <property type="match status" value="1"/>
</dbReference>
<dbReference type="AlphaFoldDB" id="A0A327KD21"/>
<dbReference type="InterPro" id="IPR002539">
    <property type="entry name" value="MaoC-like_dom"/>
</dbReference>
<evidence type="ECO:0000313" key="2">
    <source>
        <dbReference type="EMBL" id="RAI36011.1"/>
    </source>
</evidence>
<dbReference type="CDD" id="cd03451">
    <property type="entry name" value="FkbR2"/>
    <property type="match status" value="1"/>
</dbReference>
<dbReference type="Pfam" id="PF01575">
    <property type="entry name" value="MaoC_dehydratas"/>
    <property type="match status" value="1"/>
</dbReference>
<evidence type="ECO:0000259" key="1">
    <source>
        <dbReference type="Pfam" id="PF01575"/>
    </source>
</evidence>
<evidence type="ECO:0000313" key="3">
    <source>
        <dbReference type="Proteomes" id="UP000248863"/>
    </source>
</evidence>
<dbReference type="SUPFAM" id="SSF54637">
    <property type="entry name" value="Thioesterase/thiol ester dehydrase-isomerase"/>
    <property type="match status" value="1"/>
</dbReference>
<protein>
    <submittedName>
        <fullName evidence="2">Dehydratase</fullName>
    </submittedName>
</protein>
<reference evidence="2 3" key="1">
    <citation type="submission" date="2017-07" db="EMBL/GenBank/DDBJ databases">
        <title>Draft Genome Sequences of Select Purple Nonsulfur Bacteria.</title>
        <authorList>
            <person name="Lasarre B."/>
            <person name="Mckinlay J.B."/>
        </authorList>
    </citation>
    <scope>NUCLEOTIDE SEQUENCE [LARGE SCALE GENOMIC DNA]</scope>
    <source>
        <strain evidence="2 3">DSM 11907</strain>
    </source>
</reference>
<organism evidence="2 3">
    <name type="scientific">Rhodoplanes elegans</name>
    <dbReference type="NCBI Taxonomy" id="29408"/>
    <lineage>
        <taxon>Bacteria</taxon>
        <taxon>Pseudomonadati</taxon>
        <taxon>Pseudomonadota</taxon>
        <taxon>Alphaproteobacteria</taxon>
        <taxon>Hyphomicrobiales</taxon>
        <taxon>Nitrobacteraceae</taxon>
        <taxon>Rhodoplanes</taxon>
    </lineage>
</organism>
<dbReference type="Proteomes" id="UP000248863">
    <property type="component" value="Unassembled WGS sequence"/>
</dbReference>